<evidence type="ECO:0000313" key="4">
    <source>
        <dbReference type="Proteomes" id="UP000281915"/>
    </source>
</evidence>
<comment type="caution">
    <text evidence="3">The sequence shown here is derived from an EMBL/GenBank/DDBJ whole genome shotgun (WGS) entry which is preliminary data.</text>
</comment>
<gene>
    <name evidence="3" type="ORF">EDM58_09825</name>
</gene>
<dbReference type="GO" id="GO:0016887">
    <property type="term" value="F:ATP hydrolysis activity"/>
    <property type="evidence" value="ECO:0007669"/>
    <property type="project" value="InterPro"/>
</dbReference>
<dbReference type="InterPro" id="IPR011990">
    <property type="entry name" value="TPR-like_helical_dom_sf"/>
</dbReference>
<dbReference type="PROSITE" id="PS50005">
    <property type="entry name" value="TPR"/>
    <property type="match status" value="1"/>
</dbReference>
<protein>
    <submittedName>
        <fullName evidence="3">AAA family ATPase</fullName>
    </submittedName>
</protein>
<keyword evidence="1" id="KW-0802">TPR repeat</keyword>
<dbReference type="SUPFAM" id="SSF52540">
    <property type="entry name" value="P-loop containing nucleoside triphosphate hydrolases"/>
    <property type="match status" value="1"/>
</dbReference>
<dbReference type="PANTHER" id="PTHR23074">
    <property type="entry name" value="AAA DOMAIN-CONTAINING"/>
    <property type="match status" value="1"/>
</dbReference>
<dbReference type="PANTHER" id="PTHR23074:SF83">
    <property type="entry name" value="VACUOLAR PROTEIN SORTING-ASSOCIATED PROTEIN 4A"/>
    <property type="match status" value="1"/>
</dbReference>
<dbReference type="InterPro" id="IPR003959">
    <property type="entry name" value="ATPase_AAA_core"/>
</dbReference>
<proteinExistence type="predicted"/>
<dbReference type="InterPro" id="IPR027417">
    <property type="entry name" value="P-loop_NTPase"/>
</dbReference>
<evidence type="ECO:0000259" key="2">
    <source>
        <dbReference type="SMART" id="SM00382"/>
    </source>
</evidence>
<dbReference type="SMART" id="SM00382">
    <property type="entry name" value="AAA"/>
    <property type="match status" value="1"/>
</dbReference>
<dbReference type="GO" id="GO:0005524">
    <property type="term" value="F:ATP binding"/>
    <property type="evidence" value="ECO:0007669"/>
    <property type="project" value="InterPro"/>
</dbReference>
<dbReference type="SMART" id="SM00028">
    <property type="entry name" value="TPR"/>
    <property type="match status" value="1"/>
</dbReference>
<accession>A0A3M8CTZ0</accession>
<dbReference type="Proteomes" id="UP000281915">
    <property type="component" value="Unassembled WGS sequence"/>
</dbReference>
<organism evidence="3 4">
    <name type="scientific">Brevibacillus panacihumi</name>
    <dbReference type="NCBI Taxonomy" id="497735"/>
    <lineage>
        <taxon>Bacteria</taxon>
        <taxon>Bacillati</taxon>
        <taxon>Bacillota</taxon>
        <taxon>Bacilli</taxon>
        <taxon>Bacillales</taxon>
        <taxon>Paenibacillaceae</taxon>
        <taxon>Brevibacillus</taxon>
    </lineage>
</organism>
<dbReference type="Gene3D" id="1.25.40.10">
    <property type="entry name" value="Tetratricopeptide repeat domain"/>
    <property type="match status" value="1"/>
</dbReference>
<feature type="domain" description="AAA+ ATPase" evidence="2">
    <location>
        <begin position="157"/>
        <end position="292"/>
    </location>
</feature>
<evidence type="ECO:0000313" key="3">
    <source>
        <dbReference type="EMBL" id="RNB79266.1"/>
    </source>
</evidence>
<dbReference type="Gene3D" id="1.10.8.60">
    <property type="match status" value="1"/>
</dbReference>
<dbReference type="SUPFAM" id="SSF48452">
    <property type="entry name" value="TPR-like"/>
    <property type="match status" value="1"/>
</dbReference>
<dbReference type="AlphaFoldDB" id="A0A3M8CTZ0"/>
<dbReference type="InterPro" id="IPR019734">
    <property type="entry name" value="TPR_rpt"/>
</dbReference>
<dbReference type="EMBL" id="RHHT01000019">
    <property type="protein sequence ID" value="RNB79266.1"/>
    <property type="molecule type" value="Genomic_DNA"/>
</dbReference>
<dbReference type="InterPro" id="IPR003593">
    <property type="entry name" value="AAA+_ATPase"/>
</dbReference>
<feature type="repeat" description="TPR" evidence="1">
    <location>
        <begin position="29"/>
        <end position="62"/>
    </location>
</feature>
<dbReference type="Gene3D" id="3.40.50.300">
    <property type="entry name" value="P-loop containing nucleotide triphosphate hydrolases"/>
    <property type="match status" value="1"/>
</dbReference>
<evidence type="ECO:0000256" key="1">
    <source>
        <dbReference type="PROSITE-ProRule" id="PRU00339"/>
    </source>
</evidence>
<reference evidence="3 4" key="1">
    <citation type="submission" date="2018-10" db="EMBL/GenBank/DDBJ databases">
        <title>Phylogenomics of Brevibacillus.</title>
        <authorList>
            <person name="Dunlap C."/>
        </authorList>
    </citation>
    <scope>NUCLEOTIDE SEQUENCE [LARGE SCALE GENOMIC DNA]</scope>
    <source>
        <strain evidence="3 4">JCM 15085</strain>
    </source>
</reference>
<name>A0A3M8CTZ0_9BACL</name>
<sequence>MCLLSFSGEKPMTKIEILKAMLTRDETNALTWYLLGLEYAEMGERNEALHAFTQALTLGDEEIRHMIVKEGNPYQQESPLKKAIEDTDFFLAYESVPMLLAQRGQSGAEGSNDEQEQRPITLADIGGMTTIKEEVQQKIVQPFVTSGAAGIFRKKGSGESVLLYGPPGCGKNTLAKAIAGECQAHFLPMSLADSLSSYQGVNEDQIKDLFAMAREQKPTLLFLDELEALSNNRGKASSLLLRRVTDQLLWEMDQIKSSPEKLLFVAATSMPWDVDPACHRRFDRLIFVGPPDLEAREAIFRQKLSGRPSEPLDFAQLAAWTSFYSASDIEYVVELATEQVLHDMLTKGIERPIQMSDLRESIAATRSTTVEWLRTMKSYLKHADQEGLYKEAECYLLHQNRL</sequence>
<dbReference type="InterPro" id="IPR050304">
    <property type="entry name" value="MT-severing_AAA_ATPase"/>
</dbReference>
<dbReference type="Pfam" id="PF00004">
    <property type="entry name" value="AAA"/>
    <property type="match status" value="1"/>
</dbReference>